<gene>
    <name evidence="1" type="ORF">BST13_30565</name>
</gene>
<evidence type="ECO:0000313" key="2">
    <source>
        <dbReference type="Proteomes" id="UP000192448"/>
    </source>
</evidence>
<organism evidence="1 2">
    <name type="scientific">Mycobacterium aquaticum</name>
    <dbReference type="NCBI Taxonomy" id="1927124"/>
    <lineage>
        <taxon>Bacteria</taxon>
        <taxon>Bacillati</taxon>
        <taxon>Actinomycetota</taxon>
        <taxon>Actinomycetes</taxon>
        <taxon>Mycobacteriales</taxon>
        <taxon>Mycobacteriaceae</taxon>
        <taxon>Mycobacterium</taxon>
    </lineage>
</organism>
<keyword evidence="2" id="KW-1185">Reference proteome</keyword>
<dbReference type="EMBL" id="MVHF01000045">
    <property type="protein sequence ID" value="ORA27411.1"/>
    <property type="molecule type" value="Genomic_DNA"/>
</dbReference>
<sequence>MFQEHELAVLVHDLPEDGLAAGDVGTVVGVYSDHLAYEAEFMTTNGTTVAVKTLEADSIRPRSASEITHVREVALPPDDDRRPPVTAQ</sequence>
<comment type="caution">
    <text evidence="1">The sequence shown here is derived from an EMBL/GenBank/DDBJ whole genome shotgun (WGS) entry which is preliminary data.</text>
</comment>
<evidence type="ECO:0000313" key="1">
    <source>
        <dbReference type="EMBL" id="ORA27411.1"/>
    </source>
</evidence>
<dbReference type="AlphaFoldDB" id="A0A1X0ABH4"/>
<dbReference type="OrthoDB" id="3398586at2"/>
<reference evidence="1 2" key="1">
    <citation type="submission" date="2017-02" db="EMBL/GenBank/DDBJ databases">
        <title>The new phylogeny of genus Mycobacterium.</title>
        <authorList>
            <person name="Tortoli E."/>
            <person name="Trovato A."/>
            <person name="Cirillo D.M."/>
        </authorList>
    </citation>
    <scope>NUCLEOTIDE SEQUENCE [LARGE SCALE GENOMIC DNA]</scope>
    <source>
        <strain evidence="1 2">RW6</strain>
    </source>
</reference>
<dbReference type="Proteomes" id="UP000192448">
    <property type="component" value="Unassembled WGS sequence"/>
</dbReference>
<accession>A0A1X0ABH4</accession>
<dbReference type="STRING" id="1927124.BST13_30565"/>
<dbReference type="InterPro" id="IPR032568">
    <property type="entry name" value="DUF4926"/>
</dbReference>
<protein>
    <recommendedName>
        <fullName evidence="3">DUF4926 domain-containing protein</fullName>
    </recommendedName>
</protein>
<dbReference type="Pfam" id="PF16277">
    <property type="entry name" value="DUF4926"/>
    <property type="match status" value="1"/>
</dbReference>
<proteinExistence type="predicted"/>
<name>A0A1X0ABH4_9MYCO</name>
<evidence type="ECO:0008006" key="3">
    <source>
        <dbReference type="Google" id="ProtNLM"/>
    </source>
</evidence>